<evidence type="ECO:0000313" key="2">
    <source>
        <dbReference type="Proteomes" id="UP000759273"/>
    </source>
</evidence>
<dbReference type="EMBL" id="JAGZGG010000006">
    <property type="protein sequence ID" value="MBS5331755.1"/>
    <property type="molecule type" value="Genomic_DNA"/>
</dbReference>
<dbReference type="Gene3D" id="3.90.1580.10">
    <property type="entry name" value="paralog of FGE (formylglycine-generating enzyme)"/>
    <property type="match status" value="1"/>
</dbReference>
<evidence type="ECO:0000313" key="1">
    <source>
        <dbReference type="EMBL" id="MBS5331755.1"/>
    </source>
</evidence>
<reference evidence="1" key="1">
    <citation type="submission" date="2021-02" db="EMBL/GenBank/DDBJ databases">
        <title>Infant gut strain persistence is associated with maternal origin, phylogeny, and functional potential including surface adhesion and iron acquisition.</title>
        <authorList>
            <person name="Lou Y.C."/>
        </authorList>
    </citation>
    <scope>NUCLEOTIDE SEQUENCE</scope>
    <source>
        <strain evidence="1">L3_101_000M1_dasL3_101_000M1_concoct_87</strain>
    </source>
</reference>
<dbReference type="Proteomes" id="UP000759273">
    <property type="component" value="Unassembled WGS sequence"/>
</dbReference>
<protein>
    <recommendedName>
        <fullName evidence="3">Sulfatase-modifying factor enzyme domain-containing protein</fullName>
    </recommendedName>
</protein>
<name>A0A943DA98_9FIRM</name>
<sequence>MSWAEAKWVVDNILQKTGQAPNNMRAFTAFAKSSTTIGLRFLEPEDSYDSADNLLCSVGGVMIRMGEDGYPASTTEGTLVIDNKELGKYVTEEYTVSSLTEGKTYYFSAFPYSSQGVYNLSSNEKNRASAAPADGETANVTINIDNDSAFNSVTITCVDETDGQYTKTATLTKTQKKASFTVPIGHTYHIEYGAEDGYSKPENTEAKVSVAGAVSNYEATYYYFTATIDVTYPAGATCTCSLDGTTYTATGTSGRYQFKVHKVGTWTVKATSGGESAFEQVVITSDGQSETVELSFVKIFGISRDIKASSPVWARTDMAVGMTATASIGTNAGHSDFDDVMPWKGMVRETLSTNDVMVKIPKFYYRRYREGTVEHIQIADKPTAGFSVHPLFNHAGRECDHAYVGAYKTSSNNKSVSGASPQASQTRATFRSNAKAKGAGWSLIDIAAVSAIQMLMLVEFANNNVQSVIGRGYCDGNSGSLRTGSCNSVPNLTGRPSGTDGKTGVVYRGIEDFWGNVWEWVDGVNWNDGTYYICNDPSKYADDTATGYTQLSFKGATNWGSSYITEEGLDTGANPHVMLSSAAGSGSESTYMCDACWSSTGWRVFLHGGTWYYGSDCGLFTAALGNPSSHSHTDFGSRLLYIPS</sequence>
<evidence type="ECO:0008006" key="3">
    <source>
        <dbReference type="Google" id="ProtNLM"/>
    </source>
</evidence>
<accession>A0A943DA98</accession>
<proteinExistence type="predicted"/>
<dbReference type="InterPro" id="IPR042095">
    <property type="entry name" value="SUMF_sf"/>
</dbReference>
<comment type="caution">
    <text evidence="1">The sequence shown here is derived from an EMBL/GenBank/DDBJ whole genome shotgun (WGS) entry which is preliminary data.</text>
</comment>
<dbReference type="AlphaFoldDB" id="A0A943DA98"/>
<organism evidence="1 2">
    <name type="scientific">Subdoligranulum variabile</name>
    <dbReference type="NCBI Taxonomy" id="214851"/>
    <lineage>
        <taxon>Bacteria</taxon>
        <taxon>Bacillati</taxon>
        <taxon>Bacillota</taxon>
        <taxon>Clostridia</taxon>
        <taxon>Eubacteriales</taxon>
        <taxon>Oscillospiraceae</taxon>
        <taxon>Subdoligranulum</taxon>
    </lineage>
</organism>
<gene>
    <name evidence="1" type="ORF">KHY36_04395</name>
</gene>